<evidence type="ECO:0000313" key="2">
    <source>
        <dbReference type="EMBL" id="MFH7594111.1"/>
    </source>
</evidence>
<dbReference type="SUPFAM" id="SSF54427">
    <property type="entry name" value="NTF2-like"/>
    <property type="match status" value="1"/>
</dbReference>
<dbReference type="InterPro" id="IPR032710">
    <property type="entry name" value="NTF2-like_dom_sf"/>
</dbReference>
<dbReference type="InterPro" id="IPR037401">
    <property type="entry name" value="SnoaL-like"/>
</dbReference>
<dbReference type="EMBL" id="JBBDHD010000005">
    <property type="protein sequence ID" value="MFH7594111.1"/>
    <property type="molecule type" value="Genomic_DNA"/>
</dbReference>
<gene>
    <name evidence="2" type="ORF">WDV06_03265</name>
</gene>
<reference evidence="2 3" key="1">
    <citation type="submission" date="2024-03" db="EMBL/GenBank/DDBJ databases">
        <title>Whole genome sequencing of Streptomyces racemochromogenes, to identify antimicrobial biosynthetic gene clusters.</title>
        <authorList>
            <person name="Suryawanshi P."/>
            <person name="Krishnaraj P.U."/>
            <person name="Arun Y.P."/>
            <person name="Suryawanshi M.P."/>
            <person name="Rakshit O."/>
        </authorList>
    </citation>
    <scope>NUCLEOTIDE SEQUENCE [LARGE SCALE GENOMIC DNA]</scope>
    <source>
        <strain evidence="2 3">AUDT626</strain>
    </source>
</reference>
<comment type="caution">
    <text evidence="2">The sequence shown here is derived from an EMBL/GenBank/DDBJ whole genome shotgun (WGS) entry which is preliminary data.</text>
</comment>
<accession>A0ABW7P702</accession>
<protein>
    <submittedName>
        <fullName evidence="2">Nuclear transport factor 2 family protein</fullName>
    </submittedName>
</protein>
<dbReference type="RefSeq" id="WP_395508055.1">
    <property type="nucleotide sequence ID" value="NZ_JBBDHD010000005.1"/>
</dbReference>
<dbReference type="Gene3D" id="3.10.450.50">
    <property type="match status" value="1"/>
</dbReference>
<dbReference type="Proteomes" id="UP001610631">
    <property type="component" value="Unassembled WGS sequence"/>
</dbReference>
<evidence type="ECO:0000313" key="3">
    <source>
        <dbReference type="Proteomes" id="UP001610631"/>
    </source>
</evidence>
<feature type="domain" description="SnoaL-like" evidence="1">
    <location>
        <begin position="12"/>
        <end position="114"/>
    </location>
</feature>
<evidence type="ECO:0000259" key="1">
    <source>
        <dbReference type="Pfam" id="PF12680"/>
    </source>
</evidence>
<proteinExistence type="predicted"/>
<organism evidence="2 3">
    <name type="scientific">Streptomyces racemochromogenes</name>
    <dbReference type="NCBI Taxonomy" id="67353"/>
    <lineage>
        <taxon>Bacteria</taxon>
        <taxon>Bacillati</taxon>
        <taxon>Actinomycetota</taxon>
        <taxon>Actinomycetes</taxon>
        <taxon>Kitasatosporales</taxon>
        <taxon>Streptomycetaceae</taxon>
        <taxon>Streptomyces</taxon>
    </lineage>
</organism>
<sequence length="129" mass="14160">MRQKPPMDVMGEFLTALTTGALAEALGLVHPEATFRIAPGLPYAADYRGPEGLAAMYGAIFEYYDVQIRDTDMWPLDSERVLLHARVVFTSRSSGKALLTTTVEIYTVRDGLVRDLDAYHKDPAAVAGL</sequence>
<keyword evidence="3" id="KW-1185">Reference proteome</keyword>
<dbReference type="Pfam" id="PF12680">
    <property type="entry name" value="SnoaL_2"/>
    <property type="match status" value="1"/>
</dbReference>
<name>A0ABW7P702_9ACTN</name>